<dbReference type="InterPro" id="IPR051057">
    <property type="entry name" value="PI-PLC_domain"/>
</dbReference>
<dbReference type="EMBL" id="KL660339">
    <property type="protein sequence ID" value="KFA66848.1"/>
    <property type="molecule type" value="Genomic_DNA"/>
</dbReference>
<dbReference type="OMA" id="MERETIM"/>
<dbReference type="InParanoid" id="A0A084QSB3"/>
<protein>
    <recommendedName>
        <fullName evidence="3">Phosphatidylinositol-specific phospholipase C X domain-containing protein</fullName>
    </recommendedName>
</protein>
<dbReference type="Gene3D" id="3.20.20.190">
    <property type="entry name" value="Phosphatidylinositol (PI) phosphodiesterase"/>
    <property type="match status" value="1"/>
</dbReference>
<dbReference type="GO" id="GO:0006629">
    <property type="term" value="P:lipid metabolic process"/>
    <property type="evidence" value="ECO:0007669"/>
    <property type="project" value="InterPro"/>
</dbReference>
<dbReference type="OrthoDB" id="1046782at2759"/>
<dbReference type="Proteomes" id="UP000028524">
    <property type="component" value="Unassembled WGS sequence"/>
</dbReference>
<dbReference type="PANTHER" id="PTHR13593:SF113">
    <property type="entry name" value="SI:DKEY-266F7.9"/>
    <property type="match status" value="1"/>
</dbReference>
<evidence type="ECO:0008006" key="3">
    <source>
        <dbReference type="Google" id="ProtNLM"/>
    </source>
</evidence>
<gene>
    <name evidence="1" type="ORF">S40285_07376</name>
</gene>
<evidence type="ECO:0000313" key="2">
    <source>
        <dbReference type="Proteomes" id="UP000028524"/>
    </source>
</evidence>
<sequence length="394" mass="44924">MGYLSHLNHVLQTLKLQHPRNHVVIWYFDHGPSVSFLPGTRWIKQERQELANGSFPASYHYESFLILEGGLKYSHPDLTSKDNSEFTGQAWMKFLEDDGDLDRLTLPGTHSSGAVADHVHNSSLDLIPDYDVELHSKLSEMHVCHQDIIRAQLNKGVRILDLRFGDSYRLQAGPFLLYRPLEWALDDIKAFLNDNKTETVIVLIRWGGEQATIDRSQPWPQCYETKPTTPPSGYKEKIKKMIEARIDSFYTENRWPKLKEVRGKAVVVRGWDSTDNWGMGPRSIENARFTEDSSASEVADKHWDVVKAGFQAGTDNIKTVSLAATIERNPAKEKQWETPQKMAPHLQDRAAQCIESLKVHTPRIWVLANHVDQAFCLKVAKLNFKGSQDPCNVP</sequence>
<organism evidence="1 2">
    <name type="scientific">Stachybotrys chlorohalonatus (strain IBT 40285)</name>
    <dbReference type="NCBI Taxonomy" id="1283841"/>
    <lineage>
        <taxon>Eukaryota</taxon>
        <taxon>Fungi</taxon>
        <taxon>Dikarya</taxon>
        <taxon>Ascomycota</taxon>
        <taxon>Pezizomycotina</taxon>
        <taxon>Sordariomycetes</taxon>
        <taxon>Hypocreomycetidae</taxon>
        <taxon>Hypocreales</taxon>
        <taxon>Stachybotryaceae</taxon>
        <taxon>Stachybotrys</taxon>
    </lineage>
</organism>
<keyword evidence="2" id="KW-1185">Reference proteome</keyword>
<dbReference type="GO" id="GO:0008081">
    <property type="term" value="F:phosphoric diester hydrolase activity"/>
    <property type="evidence" value="ECO:0007669"/>
    <property type="project" value="InterPro"/>
</dbReference>
<name>A0A084QSB3_STAC4</name>
<accession>A0A084QSB3</accession>
<dbReference type="AlphaFoldDB" id="A0A084QSB3"/>
<evidence type="ECO:0000313" key="1">
    <source>
        <dbReference type="EMBL" id="KFA66848.1"/>
    </source>
</evidence>
<proteinExistence type="predicted"/>
<dbReference type="InterPro" id="IPR017946">
    <property type="entry name" value="PLC-like_Pdiesterase_TIM-brl"/>
</dbReference>
<dbReference type="SUPFAM" id="SSF51695">
    <property type="entry name" value="PLC-like phosphodiesterases"/>
    <property type="match status" value="1"/>
</dbReference>
<dbReference type="PANTHER" id="PTHR13593">
    <property type="match status" value="1"/>
</dbReference>
<dbReference type="HOGENOM" id="CLU_636172_0_0_1"/>
<reference evidence="1 2" key="1">
    <citation type="journal article" date="2014" name="BMC Genomics">
        <title>Comparative genome sequencing reveals chemotype-specific gene clusters in the toxigenic black mold Stachybotrys.</title>
        <authorList>
            <person name="Semeiks J."/>
            <person name="Borek D."/>
            <person name="Otwinowski Z."/>
            <person name="Grishin N.V."/>
        </authorList>
    </citation>
    <scope>NUCLEOTIDE SEQUENCE [LARGE SCALE GENOMIC DNA]</scope>
    <source>
        <strain evidence="1 2">IBT 40285</strain>
    </source>
</reference>